<dbReference type="PANTHER" id="PTHR11620">
    <property type="entry name" value="60S RIBOSOMAL PROTEIN L23A"/>
    <property type="match status" value="1"/>
</dbReference>
<proteinExistence type="inferred from homology"/>
<dbReference type="SUPFAM" id="SSF54189">
    <property type="entry name" value="Ribosomal proteins S24e, L23 and L15e"/>
    <property type="match status" value="1"/>
</dbReference>
<reference evidence="5 6" key="1">
    <citation type="submission" date="2024-02" db="EMBL/GenBank/DDBJ databases">
        <title>FIRST GENOME SEQUENCES OF Leishmania (Viannia) shawi, Leishmania (Viannia) lindenbergi AND Leishmania (Viannia) utingensis.</title>
        <authorList>
            <person name="Resadore F."/>
            <person name="Custodio M.G.F."/>
            <person name="Boite M.C."/>
            <person name="Cupolillo E."/>
            <person name="Ferreira G.E.M."/>
        </authorList>
    </citation>
    <scope>NUCLEOTIDE SEQUENCE [LARGE SCALE GENOMIC DNA]</scope>
    <source>
        <strain evidence="5 6">ITUB/BR/1977/M4964</strain>
    </source>
</reference>
<evidence type="ECO:0000256" key="2">
    <source>
        <dbReference type="ARBA" id="ARBA00022980"/>
    </source>
</evidence>
<dbReference type="InterPro" id="IPR012677">
    <property type="entry name" value="Nucleotide-bd_a/b_plait_sf"/>
</dbReference>
<evidence type="ECO:0000256" key="4">
    <source>
        <dbReference type="SAM" id="MobiDB-lite"/>
    </source>
</evidence>
<keyword evidence="3" id="KW-0687">Ribonucleoprotein</keyword>
<dbReference type="AlphaFoldDB" id="A0AAW3AZ48"/>
<evidence type="ECO:0000313" key="5">
    <source>
        <dbReference type="EMBL" id="KAL0514016.1"/>
    </source>
</evidence>
<dbReference type="GO" id="GO:0003735">
    <property type="term" value="F:structural constituent of ribosome"/>
    <property type="evidence" value="ECO:0007669"/>
    <property type="project" value="InterPro"/>
</dbReference>
<protein>
    <submittedName>
        <fullName evidence="5">Uncharacterized protein</fullName>
    </submittedName>
</protein>
<feature type="compositionally biased region" description="Basic and acidic residues" evidence="4">
    <location>
        <begin position="222"/>
        <end position="233"/>
    </location>
</feature>
<dbReference type="Proteomes" id="UP001482455">
    <property type="component" value="Unassembled WGS sequence"/>
</dbReference>
<keyword evidence="2" id="KW-0689">Ribosomal protein</keyword>
<evidence type="ECO:0000256" key="3">
    <source>
        <dbReference type="ARBA" id="ARBA00023274"/>
    </source>
</evidence>
<comment type="caution">
    <text evidence="5">The sequence shown here is derived from an EMBL/GenBank/DDBJ whole genome shotgun (WGS) entry which is preliminary data.</text>
</comment>
<dbReference type="InterPro" id="IPR012678">
    <property type="entry name" value="Ribosomal_uL23/eL15/eS24_sf"/>
</dbReference>
<dbReference type="InterPro" id="IPR013025">
    <property type="entry name" value="Ribosomal_uL23-like"/>
</dbReference>
<evidence type="ECO:0000256" key="1">
    <source>
        <dbReference type="ARBA" id="ARBA00006700"/>
    </source>
</evidence>
<organism evidence="5 6">
    <name type="scientific">Leishmania utingensis</name>
    <dbReference type="NCBI Taxonomy" id="653362"/>
    <lineage>
        <taxon>Eukaryota</taxon>
        <taxon>Discoba</taxon>
        <taxon>Euglenozoa</taxon>
        <taxon>Kinetoplastea</taxon>
        <taxon>Metakinetoplastina</taxon>
        <taxon>Trypanosomatida</taxon>
        <taxon>Trypanosomatidae</taxon>
        <taxon>Leishmaniinae</taxon>
        <taxon>Leishmania</taxon>
    </lineage>
</organism>
<dbReference type="EMBL" id="JBAMZL010000007">
    <property type="protein sequence ID" value="KAL0514016.1"/>
    <property type="molecule type" value="Genomic_DNA"/>
</dbReference>
<keyword evidence="6" id="KW-1185">Reference proteome</keyword>
<dbReference type="Gene3D" id="3.30.70.330">
    <property type="match status" value="1"/>
</dbReference>
<accession>A0AAW3AZ48</accession>
<evidence type="ECO:0000313" key="6">
    <source>
        <dbReference type="Proteomes" id="UP001482455"/>
    </source>
</evidence>
<dbReference type="GO" id="GO:0006412">
    <property type="term" value="P:translation"/>
    <property type="evidence" value="ECO:0007669"/>
    <property type="project" value="InterPro"/>
</dbReference>
<feature type="compositionally biased region" description="Basic and acidic residues" evidence="4">
    <location>
        <begin position="256"/>
        <end position="275"/>
    </location>
</feature>
<feature type="region of interest" description="Disordered" evidence="4">
    <location>
        <begin position="203"/>
        <end position="302"/>
    </location>
</feature>
<gene>
    <name evidence="5" type="ORF">Q4I30_001141</name>
</gene>
<name>A0AAW3AZ48_9TRYP</name>
<dbReference type="GO" id="GO:1990904">
    <property type="term" value="C:ribonucleoprotein complex"/>
    <property type="evidence" value="ECO:0007669"/>
    <property type="project" value="UniProtKB-KW"/>
</dbReference>
<comment type="similarity">
    <text evidence="1">Belongs to the universal ribosomal protein uL23 family.</text>
</comment>
<dbReference type="GO" id="GO:0005840">
    <property type="term" value="C:ribosome"/>
    <property type="evidence" value="ECO:0007669"/>
    <property type="project" value="UniProtKB-KW"/>
</dbReference>
<sequence length="403" mass="44492">MPTTPRMCLNGGRSPSMCHVPHQCFHHLGRRRPNSTCAHVRLHCSHPSAIFVPTVTTTSPLFSFPVLLCLGQSASHASTRAITRSSRAPLSNMACPTEAVLFSTMAAAPKTAKKAAPKDVKATKVVKVTTRKSYTRPQFRRPHTYRRPAIAKPSNRVTVESKDITAFNVIRYPLTTDKAMKKIEENNTLTFIVDACANKNDAEVLHPPAVPPPAHLPQASNRKAEQPRDRGVEGHYCLQCDPLPTDDRQGDEEDRGEQHPDLHRGCLRQQDRDQEGDAQAVPGQGCEGQHPDPPGWSEEGVHPPVCGPRCPGHRQQDRSCLSTFVDIPSSDQRCEVSSHVPPPLSLSPCLASSSHLLLRCCGRGAHFSLVSHFLYAFSFLHFFNPPKNKQTRKAPTSPMEKTF</sequence>